<dbReference type="InterPro" id="IPR001648">
    <property type="entry name" value="Ribosomal_bS18"/>
</dbReference>
<keyword evidence="3" id="KW-0809">Transit peptide</keyword>
<protein>
    <recommendedName>
        <fullName evidence="7">Small ribosomal subunit protein bS18m</fullName>
    </recommendedName>
    <alternativeName>
        <fullName evidence="9">28S ribosomal protein S18-1, mitochondrial</fullName>
    </alternativeName>
    <alternativeName>
        <fullName evidence="8">28S ribosomal protein S18c, mitochondrial</fullName>
    </alternativeName>
</protein>
<name>A0AAJ7WKE1_PETMA</name>
<dbReference type="SUPFAM" id="SSF46911">
    <property type="entry name" value="Ribosomal protein S18"/>
    <property type="match status" value="1"/>
</dbReference>
<dbReference type="InterPro" id="IPR036870">
    <property type="entry name" value="Ribosomal_bS18_sf"/>
</dbReference>
<evidence type="ECO:0000256" key="2">
    <source>
        <dbReference type="ARBA" id="ARBA00005589"/>
    </source>
</evidence>
<comment type="subcellular location">
    <subcellularLocation>
        <location evidence="1">Mitochondrion</location>
    </subcellularLocation>
</comment>
<dbReference type="AlphaFoldDB" id="A0AAJ7WKE1"/>
<evidence type="ECO:0000256" key="4">
    <source>
        <dbReference type="ARBA" id="ARBA00022980"/>
    </source>
</evidence>
<dbReference type="GO" id="GO:0070181">
    <property type="term" value="F:small ribosomal subunit rRNA binding"/>
    <property type="evidence" value="ECO:0007669"/>
    <property type="project" value="TreeGrafter"/>
</dbReference>
<dbReference type="NCBIfam" id="TIGR00165">
    <property type="entry name" value="S18"/>
    <property type="match status" value="1"/>
</dbReference>
<evidence type="ECO:0000256" key="1">
    <source>
        <dbReference type="ARBA" id="ARBA00004173"/>
    </source>
</evidence>
<accession>A0AAJ7WKE1</accession>
<dbReference type="GO" id="GO:0003735">
    <property type="term" value="F:structural constituent of ribosome"/>
    <property type="evidence" value="ECO:0007669"/>
    <property type="project" value="InterPro"/>
</dbReference>
<evidence type="ECO:0000256" key="8">
    <source>
        <dbReference type="ARBA" id="ARBA00076783"/>
    </source>
</evidence>
<evidence type="ECO:0000256" key="5">
    <source>
        <dbReference type="ARBA" id="ARBA00023128"/>
    </source>
</evidence>
<proteinExistence type="inferred from homology"/>
<dbReference type="PANTHER" id="PTHR13479">
    <property type="entry name" value="30S RIBOSOMAL PROTEIN S18"/>
    <property type="match status" value="1"/>
</dbReference>
<evidence type="ECO:0000313" key="11">
    <source>
        <dbReference type="RefSeq" id="XP_032800991.1"/>
    </source>
</evidence>
<dbReference type="FunFam" id="4.10.640.10:FF:000007">
    <property type="entry name" value="28S ribosomal protein S18c, mitochondrial"/>
    <property type="match status" value="1"/>
</dbReference>
<comment type="similarity">
    <text evidence="2">Belongs to the bacterial ribosomal protein bS18 family.</text>
</comment>
<dbReference type="Proteomes" id="UP001318040">
    <property type="component" value="Unplaced"/>
</dbReference>
<keyword evidence="10" id="KW-1185">Reference proteome</keyword>
<evidence type="ECO:0000256" key="6">
    <source>
        <dbReference type="ARBA" id="ARBA00023274"/>
    </source>
</evidence>
<evidence type="ECO:0000256" key="9">
    <source>
        <dbReference type="ARBA" id="ARBA00080084"/>
    </source>
</evidence>
<sequence length="153" mass="16646">MAAALVTAASRALRVVSGGGVRRGGLGVVLCRFNSDSLTHNSPATDTTRVSDPVVSDLLVSDLVVSDPYTDPPRRCVLCNIDVDYKNTQLLSQFISSHTGKIYGRHITGLCSMKQKQITKAIKRAQKMGFMAVTLKEPLFRSDPQVCNVRLPQ</sequence>
<keyword evidence="5" id="KW-0496">Mitochondrion</keyword>
<reference evidence="11" key="1">
    <citation type="submission" date="2025-08" db="UniProtKB">
        <authorList>
            <consortium name="RefSeq"/>
        </authorList>
    </citation>
    <scope>IDENTIFICATION</scope>
    <source>
        <tissue evidence="11">Sperm</tissue>
    </source>
</reference>
<dbReference type="RefSeq" id="XP_032800991.1">
    <property type="nucleotide sequence ID" value="XM_032945100.1"/>
</dbReference>
<evidence type="ECO:0000313" key="10">
    <source>
        <dbReference type="Proteomes" id="UP001318040"/>
    </source>
</evidence>
<organism evidence="10 11">
    <name type="scientific">Petromyzon marinus</name>
    <name type="common">Sea lamprey</name>
    <dbReference type="NCBI Taxonomy" id="7757"/>
    <lineage>
        <taxon>Eukaryota</taxon>
        <taxon>Metazoa</taxon>
        <taxon>Chordata</taxon>
        <taxon>Craniata</taxon>
        <taxon>Vertebrata</taxon>
        <taxon>Cyclostomata</taxon>
        <taxon>Hyperoartia</taxon>
        <taxon>Petromyzontiformes</taxon>
        <taxon>Petromyzontidae</taxon>
        <taxon>Petromyzon</taxon>
    </lineage>
</organism>
<dbReference type="Pfam" id="PF01084">
    <property type="entry name" value="Ribosomal_S18"/>
    <property type="match status" value="1"/>
</dbReference>
<gene>
    <name evidence="11" type="primary">MRPS18C</name>
</gene>
<dbReference type="PANTHER" id="PTHR13479:SF40">
    <property type="entry name" value="SMALL RIBOSOMAL SUBUNIT PROTEIN BS18M"/>
    <property type="match status" value="1"/>
</dbReference>
<dbReference type="GO" id="GO:0005743">
    <property type="term" value="C:mitochondrial inner membrane"/>
    <property type="evidence" value="ECO:0007669"/>
    <property type="project" value="UniProtKB-ARBA"/>
</dbReference>
<dbReference type="GO" id="GO:0005763">
    <property type="term" value="C:mitochondrial small ribosomal subunit"/>
    <property type="evidence" value="ECO:0007669"/>
    <property type="project" value="UniProtKB-ARBA"/>
</dbReference>
<evidence type="ECO:0000256" key="3">
    <source>
        <dbReference type="ARBA" id="ARBA00022946"/>
    </source>
</evidence>
<dbReference type="Gene3D" id="4.10.640.10">
    <property type="entry name" value="Ribosomal protein S18"/>
    <property type="match status" value="1"/>
</dbReference>
<keyword evidence="6" id="KW-0687">Ribonucleoprotein</keyword>
<evidence type="ECO:0000256" key="7">
    <source>
        <dbReference type="ARBA" id="ARBA00035264"/>
    </source>
</evidence>
<keyword evidence="4 11" id="KW-0689">Ribosomal protein</keyword>
<dbReference type="GO" id="GO:0032543">
    <property type="term" value="P:mitochondrial translation"/>
    <property type="evidence" value="ECO:0007669"/>
    <property type="project" value="TreeGrafter"/>
</dbReference>